<dbReference type="InterPro" id="IPR016163">
    <property type="entry name" value="Ald_DH_C"/>
</dbReference>
<dbReference type="PROSITE" id="PS00070">
    <property type="entry name" value="ALDEHYDE_DEHYDR_CYS"/>
    <property type="match status" value="1"/>
</dbReference>
<keyword evidence="8" id="KW-1185">Reference proteome</keyword>
<evidence type="ECO:0000256" key="5">
    <source>
        <dbReference type="RuleBase" id="RU003345"/>
    </source>
</evidence>
<dbReference type="Gene3D" id="3.40.605.10">
    <property type="entry name" value="Aldehyde Dehydrogenase, Chain A, domain 1"/>
    <property type="match status" value="1"/>
</dbReference>
<dbReference type="Gene3D" id="3.40.309.10">
    <property type="entry name" value="Aldehyde Dehydrogenase, Chain A, domain 2"/>
    <property type="match status" value="1"/>
</dbReference>
<evidence type="ECO:0000313" key="7">
    <source>
        <dbReference type="EMBL" id="MDJ1181761.1"/>
    </source>
</evidence>
<evidence type="ECO:0000313" key="8">
    <source>
        <dbReference type="Proteomes" id="UP001232992"/>
    </source>
</evidence>
<evidence type="ECO:0000259" key="6">
    <source>
        <dbReference type="Pfam" id="PF00171"/>
    </source>
</evidence>
<dbReference type="PIRSF" id="PIRSF036492">
    <property type="entry name" value="ALDH"/>
    <property type="match status" value="1"/>
</dbReference>
<comment type="caution">
    <text evidence="7">The sequence shown here is derived from an EMBL/GenBank/DDBJ whole genome shotgun (WGS) entry which is preliminary data.</text>
</comment>
<evidence type="ECO:0000256" key="4">
    <source>
        <dbReference type="PROSITE-ProRule" id="PRU10007"/>
    </source>
</evidence>
<dbReference type="InterPro" id="IPR016162">
    <property type="entry name" value="Ald_DH_N"/>
</dbReference>
<evidence type="ECO:0000256" key="2">
    <source>
        <dbReference type="ARBA" id="ARBA00023002"/>
    </source>
</evidence>
<dbReference type="EMBL" id="JAQOSQ010000001">
    <property type="protein sequence ID" value="MDJ1181761.1"/>
    <property type="molecule type" value="Genomic_DNA"/>
</dbReference>
<dbReference type="Pfam" id="PF00171">
    <property type="entry name" value="Aldedh"/>
    <property type="match status" value="1"/>
</dbReference>
<accession>A0ABT7BTC9</accession>
<feature type="domain" description="Aldehyde dehydrogenase" evidence="6">
    <location>
        <begin position="43"/>
        <end position="478"/>
    </location>
</feature>
<dbReference type="Proteomes" id="UP001232992">
    <property type="component" value="Unassembled WGS sequence"/>
</dbReference>
<dbReference type="InterPro" id="IPR016161">
    <property type="entry name" value="Ald_DH/histidinol_DH"/>
</dbReference>
<protein>
    <recommendedName>
        <fullName evidence="3">Aldehyde dehydrogenase</fullName>
    </recommendedName>
</protein>
<reference evidence="7 8" key="1">
    <citation type="submission" date="2023-01" db="EMBL/GenBank/DDBJ databases">
        <title>Novel diversity within Roseofilum (Cyanobacteria; Desertifilaceae) from marine benthic mats with descriptions of four novel species.</title>
        <authorList>
            <person name="Wang Y."/>
            <person name="Berthold D.E."/>
            <person name="Hu J."/>
            <person name="Lefler F.W."/>
            <person name="Laughinghouse H.D. IV."/>
        </authorList>
    </citation>
    <scope>NUCLEOTIDE SEQUENCE [LARGE SCALE GENOMIC DNA]</scope>
    <source>
        <strain evidence="7 8">BLCC-M143</strain>
    </source>
</reference>
<dbReference type="PROSITE" id="PS00687">
    <property type="entry name" value="ALDEHYDE_DEHYDR_GLU"/>
    <property type="match status" value="1"/>
</dbReference>
<dbReference type="RefSeq" id="WP_283756415.1">
    <property type="nucleotide sequence ID" value="NZ_JAQOSQ010000001.1"/>
</dbReference>
<evidence type="ECO:0000256" key="3">
    <source>
        <dbReference type="PIRNR" id="PIRNR036492"/>
    </source>
</evidence>
<dbReference type="SUPFAM" id="SSF53720">
    <property type="entry name" value="ALDH-like"/>
    <property type="match status" value="1"/>
</dbReference>
<evidence type="ECO:0000256" key="1">
    <source>
        <dbReference type="ARBA" id="ARBA00009986"/>
    </source>
</evidence>
<proteinExistence type="inferred from homology"/>
<name>A0ABT7BTC9_9CYAN</name>
<dbReference type="CDD" id="cd07136">
    <property type="entry name" value="ALDH_YwdH-P39616"/>
    <property type="match status" value="1"/>
</dbReference>
<dbReference type="InterPro" id="IPR015590">
    <property type="entry name" value="Aldehyde_DH_dom"/>
</dbReference>
<comment type="similarity">
    <text evidence="1 3 5">Belongs to the aldehyde dehydrogenase family.</text>
</comment>
<sequence>MKNHEKKRSQNLLEKEERHGANNAIVILDKSMGDRSSSAAFSVFMNQQAHNPQEISQTIIAAQRSFFASRRSQDITFRRTQLQKLRGAITENKSRILTALRADLSKPELEGYYEFSPISEIDYALKHLRTWMKPRRVMPPLVSLPSQAEIRPEPLGVVLIISAWNYPFSLAICPLVNAIAAGNCAIVKPSEFAPHTSAMLAELIEETFPKDYITVIEGDGSTSQSLLAEKLDLIFFTGSGRVGKLVLEQAAKTLTPVVLELGGKSPCIVDKNCDLKTTARRIIWGKFLNAGQTCIAPDYVLVDRQIQPELTQQLLQEVKTFYGEDPEQSSDYARIVNEKHFNSLIPLLEEGEILCGGQSNRETYYIAPTLMAGVTWESRIMQQEIFGPILPILDYGDIEEAIAQINRHPKPLALYLFSTDARVQHQVLQNTSSGSVVLNDTMMQVNMPQLPFGGVGDSGMGNYHGKAGFDTFSHYKSILKRPFQFDINLRYPPYGNKLNLLKRILGY</sequence>
<dbReference type="PANTHER" id="PTHR43570:SF16">
    <property type="entry name" value="ALDEHYDE DEHYDROGENASE TYPE III, ISOFORM Q"/>
    <property type="match status" value="1"/>
</dbReference>
<dbReference type="InterPro" id="IPR029510">
    <property type="entry name" value="Ald_DH_CS_GLU"/>
</dbReference>
<dbReference type="PANTHER" id="PTHR43570">
    <property type="entry name" value="ALDEHYDE DEHYDROGENASE"/>
    <property type="match status" value="1"/>
</dbReference>
<feature type="active site" evidence="4">
    <location>
        <position position="260"/>
    </location>
</feature>
<dbReference type="InterPro" id="IPR016160">
    <property type="entry name" value="Ald_DH_CS_CYS"/>
</dbReference>
<keyword evidence="2 3" id="KW-0560">Oxidoreductase</keyword>
<dbReference type="InterPro" id="IPR012394">
    <property type="entry name" value="Aldehyde_DH_NAD(P)"/>
</dbReference>
<gene>
    <name evidence="7" type="ORF">PMH09_01010</name>
</gene>
<organism evidence="7 8">
    <name type="scientific">Roseofilum casamattae BLCC-M143</name>
    <dbReference type="NCBI Taxonomy" id="3022442"/>
    <lineage>
        <taxon>Bacteria</taxon>
        <taxon>Bacillati</taxon>
        <taxon>Cyanobacteriota</taxon>
        <taxon>Cyanophyceae</taxon>
        <taxon>Desertifilales</taxon>
        <taxon>Desertifilaceae</taxon>
        <taxon>Roseofilum</taxon>
        <taxon>Roseofilum casamattae</taxon>
    </lineage>
</organism>